<feature type="compositionally biased region" description="Polar residues" evidence="1">
    <location>
        <begin position="88"/>
        <end position="101"/>
    </location>
</feature>
<dbReference type="Proteomes" id="UP000242519">
    <property type="component" value="Unassembled WGS sequence"/>
</dbReference>
<sequence length="378" mass="40754">MSMLGWRKTPSNEIYHALFGRVTTATPIMAVDRKGKGKAVSTESLNDNYTLAIPADMKDQGRATSTGRPRNYATSASSSSKRKRSATLTEPPNGHTTFDSSPSRKRKPGATPAEIQPDNNTTESTSHEKSKQRATLNTSNVSQTTDRSADWRSSQSKSASQSGTSPSSISTDEATITPEYSPSDIVRASDPTLHTVCVARENLVWGKDLGMHTQITEVGEAHEGKAEGDAQGLISSLTPDLARSNPSSPGYAKPGNGTEQGVQEEYQGGCSNLVGQRQNRGEVAGDEEESLRGPIIDPVWLHPRSPGYVSPRTRRERGDEGGYLEDHPNITGKHQKETAREESGQEVEIVAKNELGSKSQGAEDSGTQDDVGTWIEEM</sequence>
<evidence type="ECO:0000256" key="1">
    <source>
        <dbReference type="SAM" id="MobiDB-lite"/>
    </source>
</evidence>
<reference evidence="2 3" key="1">
    <citation type="submission" date="2017-04" db="EMBL/GenBank/DDBJ databases">
        <title>Draft genome sequence of Marssonina coronaria NL1: causal agent of apple blotch.</title>
        <authorList>
            <person name="Cheng Q."/>
        </authorList>
    </citation>
    <scope>NUCLEOTIDE SEQUENCE [LARGE SCALE GENOMIC DNA]</scope>
    <source>
        <strain evidence="2 3">NL1</strain>
    </source>
</reference>
<proteinExistence type="predicted"/>
<feature type="region of interest" description="Disordered" evidence="1">
    <location>
        <begin position="237"/>
        <end position="378"/>
    </location>
</feature>
<gene>
    <name evidence="2" type="ORF">B2J93_8367</name>
</gene>
<dbReference type="EMBL" id="MZNU01000075">
    <property type="protein sequence ID" value="OWP05424.1"/>
    <property type="molecule type" value="Genomic_DNA"/>
</dbReference>
<feature type="compositionally biased region" description="Polar residues" evidence="1">
    <location>
        <begin position="171"/>
        <end position="180"/>
    </location>
</feature>
<accession>A0A218ZCE7</accession>
<evidence type="ECO:0000313" key="2">
    <source>
        <dbReference type="EMBL" id="OWP05424.1"/>
    </source>
</evidence>
<feature type="compositionally biased region" description="Low complexity" evidence="1">
    <location>
        <begin position="151"/>
        <end position="170"/>
    </location>
</feature>
<feature type="compositionally biased region" description="Polar residues" evidence="1">
    <location>
        <begin position="237"/>
        <end position="248"/>
    </location>
</feature>
<protein>
    <submittedName>
        <fullName evidence="2">Uncharacterized protein</fullName>
    </submittedName>
</protein>
<evidence type="ECO:0000313" key="3">
    <source>
        <dbReference type="Proteomes" id="UP000242519"/>
    </source>
</evidence>
<feature type="compositionally biased region" description="Polar residues" evidence="1">
    <location>
        <begin position="269"/>
        <end position="278"/>
    </location>
</feature>
<keyword evidence="3" id="KW-1185">Reference proteome</keyword>
<dbReference type="AlphaFoldDB" id="A0A218ZCE7"/>
<organism evidence="2 3">
    <name type="scientific">Diplocarpon coronariae</name>
    <dbReference type="NCBI Taxonomy" id="2795749"/>
    <lineage>
        <taxon>Eukaryota</taxon>
        <taxon>Fungi</taxon>
        <taxon>Dikarya</taxon>
        <taxon>Ascomycota</taxon>
        <taxon>Pezizomycotina</taxon>
        <taxon>Leotiomycetes</taxon>
        <taxon>Helotiales</taxon>
        <taxon>Drepanopezizaceae</taxon>
        <taxon>Diplocarpon</taxon>
    </lineage>
</organism>
<name>A0A218ZCE7_9HELO</name>
<feature type="compositionally biased region" description="Polar residues" evidence="1">
    <location>
        <begin position="133"/>
        <end position="146"/>
    </location>
</feature>
<comment type="caution">
    <text evidence="2">The sequence shown here is derived from an EMBL/GenBank/DDBJ whole genome shotgun (WGS) entry which is preliminary data.</text>
</comment>
<dbReference type="InParanoid" id="A0A218ZCE7"/>
<feature type="region of interest" description="Disordered" evidence="1">
    <location>
        <begin position="56"/>
        <end position="186"/>
    </location>
</feature>
<feature type="compositionally biased region" description="Basic and acidic residues" evidence="1">
    <location>
        <begin position="316"/>
        <end position="343"/>
    </location>
</feature>